<dbReference type="PANTHER" id="PTHR22642">
    <property type="entry name" value="IMIDAZOLONEPROPIONASE"/>
    <property type="match status" value="1"/>
</dbReference>
<dbReference type="Pfam" id="PF07969">
    <property type="entry name" value="Amidohydro_3"/>
    <property type="match status" value="1"/>
</dbReference>
<evidence type="ECO:0000313" key="3">
    <source>
        <dbReference type="EMBL" id="STD83354.1"/>
    </source>
</evidence>
<gene>
    <name evidence="3" type="ORF">NCTC12360_01818</name>
    <name evidence="2" type="ORF">QRX88_10135</name>
</gene>
<dbReference type="Proteomes" id="UP000254807">
    <property type="component" value="Unassembled WGS sequence"/>
</dbReference>
<evidence type="ECO:0000259" key="1">
    <source>
        <dbReference type="Pfam" id="PF07969"/>
    </source>
</evidence>
<dbReference type="AlphaFoldDB" id="A0A2K3QVI4"/>
<dbReference type="SUPFAM" id="SSF51338">
    <property type="entry name" value="Composite domain of metallo-dependent hydrolases"/>
    <property type="match status" value="1"/>
</dbReference>
<dbReference type="Gene3D" id="3.20.20.140">
    <property type="entry name" value="Metal-dependent hydrolases"/>
    <property type="match status" value="1"/>
</dbReference>
<dbReference type="Proteomes" id="UP001241571">
    <property type="component" value="Unassembled WGS sequence"/>
</dbReference>
<dbReference type="InterPro" id="IPR011059">
    <property type="entry name" value="Metal-dep_hydrolase_composite"/>
</dbReference>
<evidence type="ECO:0000313" key="2">
    <source>
        <dbReference type="EMBL" id="MDL4936074.1"/>
    </source>
</evidence>
<keyword evidence="4" id="KW-1185">Reference proteome</keyword>
<dbReference type="EMBL" id="UFYW01000001">
    <property type="protein sequence ID" value="STD83354.1"/>
    <property type="molecule type" value="Genomic_DNA"/>
</dbReference>
<dbReference type="PANTHER" id="PTHR22642:SF2">
    <property type="entry name" value="PROTEIN LONG AFTER FAR-RED 3"/>
    <property type="match status" value="1"/>
</dbReference>
<dbReference type="Gene3D" id="2.30.40.10">
    <property type="entry name" value="Urease, subunit C, domain 1"/>
    <property type="match status" value="1"/>
</dbReference>
<organism evidence="3 4">
    <name type="scientific">Enterococcus gallinarum</name>
    <dbReference type="NCBI Taxonomy" id="1353"/>
    <lineage>
        <taxon>Bacteria</taxon>
        <taxon>Bacillati</taxon>
        <taxon>Bacillota</taxon>
        <taxon>Bacilli</taxon>
        <taxon>Lactobacillales</taxon>
        <taxon>Enterococcaceae</taxon>
        <taxon>Enterococcus</taxon>
    </lineage>
</organism>
<keyword evidence="3" id="KW-0378">Hydrolase</keyword>
<dbReference type="RefSeq" id="WP_060813634.1">
    <property type="nucleotide sequence ID" value="NZ_CP078505.1"/>
</dbReference>
<dbReference type="OrthoDB" id="9767366at2"/>
<sequence length="560" mass="64905">MKIFKGKKIYLMDDAFTIATGVVEDEGKIIEAGDFDDLINKYPQAEKVMNYENDYLYPGFVEPHSHPMLTSYILGNCTLIDFKYWDFGKYGEVPGCLDREDMMERLKKELVKKEKEAFLFFGYNQQRHGKITAKELDQLEDKKPLVLLYGTGHGAVMNTYAIKEFGFDHVAKDTFGCGLTDEGDYDGNFTETAYMPYISYLAPVLYNNDNLERGKKLYLENAKVNGVIATAEYMGGGTSGIEKEIEFYKDFDQSDYPIHMSFLTNYQHVNNQFDNDNEKTFDYINQMMDKYDTDNFKMMKALKFFFDGAVIDHQIMLSEPLTNGTVGKWNYDFKGHNIDTFVDDFMPFWQNGYDFYIHSQGDLSQLTLAKKLKELLDRAPRKDYKMSIQHFAFSNDEFFDFVRENNLSVNISALAAYMDIWPMWEKAGLYPKHFLTQNFLRLKDVIDDSHFELSIHSDACNMPTRPLYGVYKAVTRRDDEDQEISDSRVQTIDVVTGIRAITIEAAKQNRNEELFGSLEKGKRASFTVFEKDLLDSTNHFENLKQDVKQLIMEGKEIPLS</sequence>
<proteinExistence type="predicted"/>
<evidence type="ECO:0000313" key="5">
    <source>
        <dbReference type="Proteomes" id="UP001241571"/>
    </source>
</evidence>
<dbReference type="InterPro" id="IPR013108">
    <property type="entry name" value="Amidohydro_3"/>
</dbReference>
<feature type="domain" description="Amidohydrolase 3" evidence="1">
    <location>
        <begin position="48"/>
        <end position="538"/>
    </location>
</feature>
<dbReference type="Gene3D" id="3.10.310.70">
    <property type="match status" value="1"/>
</dbReference>
<evidence type="ECO:0000313" key="4">
    <source>
        <dbReference type="Proteomes" id="UP000254807"/>
    </source>
</evidence>
<dbReference type="GO" id="GO:0016810">
    <property type="term" value="F:hydrolase activity, acting on carbon-nitrogen (but not peptide) bonds"/>
    <property type="evidence" value="ECO:0007669"/>
    <property type="project" value="InterPro"/>
</dbReference>
<name>A0A2K3QVI4_ENTGA</name>
<reference evidence="3 4" key="1">
    <citation type="submission" date="2018-06" db="EMBL/GenBank/DDBJ databases">
        <authorList>
            <consortium name="Pathogen Informatics"/>
            <person name="Doyle S."/>
        </authorList>
    </citation>
    <scope>NUCLEOTIDE SEQUENCE [LARGE SCALE GENOMIC DNA]</scope>
    <source>
        <strain evidence="3 4">NCTC12360</strain>
    </source>
</reference>
<protein>
    <submittedName>
        <fullName evidence="2">Amidohydrolase family protein</fullName>
    </submittedName>
    <submittedName>
        <fullName evidence="3">Amidohydrolase protein</fullName>
    </submittedName>
</protein>
<reference evidence="2 5" key="2">
    <citation type="submission" date="2023-06" db="EMBL/GenBank/DDBJ databases">
        <title>Acute promotion of culturable opportunistic pathogens and persistent increase of antibiotic resistance following antibiotic exposure in mouse gut microbiota.</title>
        <authorList>
            <person name="Li L."/>
            <person name="Wang B."/>
            <person name="Sun Y."/>
            <person name="Wang M."/>
            <person name="Xu H."/>
        </authorList>
    </citation>
    <scope>NUCLEOTIDE SEQUENCE [LARGE SCALE GENOMIC DNA]</scope>
    <source>
        <strain evidence="2 5">CRI2_2</strain>
    </source>
</reference>
<dbReference type="EMBL" id="JASUBT010000006">
    <property type="protein sequence ID" value="MDL4936074.1"/>
    <property type="molecule type" value="Genomic_DNA"/>
</dbReference>
<accession>A0A2K3QVI4</accession>